<evidence type="ECO:0000256" key="8">
    <source>
        <dbReference type="ARBA" id="ARBA00023146"/>
    </source>
</evidence>
<accession>A0A381U3E9</accession>
<proteinExistence type="inferred from homology"/>
<dbReference type="SUPFAM" id="SSF50249">
    <property type="entry name" value="Nucleic acid-binding proteins"/>
    <property type="match status" value="1"/>
</dbReference>
<dbReference type="Pfam" id="PF00152">
    <property type="entry name" value="tRNA-synt_2"/>
    <property type="match status" value="1"/>
</dbReference>
<feature type="region of interest" description="Disordered" evidence="10">
    <location>
        <begin position="1"/>
        <end position="49"/>
    </location>
</feature>
<dbReference type="Gene3D" id="2.40.50.140">
    <property type="entry name" value="Nucleic acid-binding proteins"/>
    <property type="match status" value="1"/>
</dbReference>
<dbReference type="GO" id="GO:0005829">
    <property type="term" value="C:cytosol"/>
    <property type="evidence" value="ECO:0007669"/>
    <property type="project" value="TreeGrafter"/>
</dbReference>
<evidence type="ECO:0000256" key="6">
    <source>
        <dbReference type="ARBA" id="ARBA00022840"/>
    </source>
</evidence>
<evidence type="ECO:0000256" key="5">
    <source>
        <dbReference type="ARBA" id="ARBA00022741"/>
    </source>
</evidence>
<dbReference type="EC" id="6.1.1.6" evidence="2"/>
<dbReference type="GO" id="GO:0046872">
    <property type="term" value="F:metal ion binding"/>
    <property type="evidence" value="ECO:0007669"/>
    <property type="project" value="UniProtKB-KW"/>
</dbReference>
<dbReference type="Gene3D" id="3.30.930.10">
    <property type="entry name" value="Bira Bifunctional Protein, Domain 2"/>
    <property type="match status" value="1"/>
</dbReference>
<evidence type="ECO:0000256" key="4">
    <source>
        <dbReference type="ARBA" id="ARBA00022723"/>
    </source>
</evidence>
<dbReference type="PRINTS" id="PR00982">
    <property type="entry name" value="TRNASYNTHLYS"/>
</dbReference>
<organism evidence="12">
    <name type="scientific">marine metagenome</name>
    <dbReference type="NCBI Taxonomy" id="408172"/>
    <lineage>
        <taxon>unclassified sequences</taxon>
        <taxon>metagenomes</taxon>
        <taxon>ecological metagenomes</taxon>
    </lineage>
</organism>
<comment type="catalytic activity">
    <reaction evidence="9">
        <text>tRNA(Lys) + L-lysine + ATP = L-lysyl-tRNA(Lys) + AMP + diphosphate</text>
        <dbReference type="Rhea" id="RHEA:20792"/>
        <dbReference type="Rhea" id="RHEA-COMP:9696"/>
        <dbReference type="Rhea" id="RHEA-COMP:9697"/>
        <dbReference type="ChEBI" id="CHEBI:30616"/>
        <dbReference type="ChEBI" id="CHEBI:32551"/>
        <dbReference type="ChEBI" id="CHEBI:33019"/>
        <dbReference type="ChEBI" id="CHEBI:78442"/>
        <dbReference type="ChEBI" id="CHEBI:78529"/>
        <dbReference type="ChEBI" id="CHEBI:456215"/>
        <dbReference type="EC" id="6.1.1.6"/>
    </reaction>
</comment>
<dbReference type="GO" id="GO:0000049">
    <property type="term" value="F:tRNA binding"/>
    <property type="evidence" value="ECO:0007669"/>
    <property type="project" value="TreeGrafter"/>
</dbReference>
<dbReference type="PANTHER" id="PTHR42918:SF15">
    <property type="entry name" value="LYSINE--TRNA LIGASE, CHLOROPLASTIC_MITOCHONDRIAL"/>
    <property type="match status" value="1"/>
</dbReference>
<dbReference type="AlphaFoldDB" id="A0A381U3E9"/>
<evidence type="ECO:0000259" key="11">
    <source>
        <dbReference type="PROSITE" id="PS50862"/>
    </source>
</evidence>
<dbReference type="InterPro" id="IPR018149">
    <property type="entry name" value="Lys-tRNA-synth_II_C"/>
</dbReference>
<dbReference type="Pfam" id="PF01336">
    <property type="entry name" value="tRNA_anti-codon"/>
    <property type="match status" value="1"/>
</dbReference>
<dbReference type="CDD" id="cd04322">
    <property type="entry name" value="LysRS_N"/>
    <property type="match status" value="1"/>
</dbReference>
<protein>
    <recommendedName>
        <fullName evidence="2">lysine--tRNA ligase</fullName>
        <ecNumber evidence="2">6.1.1.6</ecNumber>
    </recommendedName>
</protein>
<dbReference type="InterPro" id="IPR045864">
    <property type="entry name" value="aa-tRNA-synth_II/BPL/LPL"/>
</dbReference>
<dbReference type="FunFam" id="2.40.50.140:FF:000024">
    <property type="entry name" value="Lysine--tRNA ligase"/>
    <property type="match status" value="1"/>
</dbReference>
<dbReference type="GO" id="GO:0005524">
    <property type="term" value="F:ATP binding"/>
    <property type="evidence" value="ECO:0007669"/>
    <property type="project" value="UniProtKB-KW"/>
</dbReference>
<sequence length="501" mass="57172">MKSDDSNEQAVQRQDKLKSLRDAGINPYPNDFRRDSSAGELLERHADSSSEQLADEQIAVRVAGRLMSRRIMGKASFAHIQDESGQIQLYLQRERMSDGIYNEFKKYDLGDIVGTAGIMFRTKTGELSIRVNEIRLLVKSLYPLPEKYHGLTDVETRYRQRYLDLMVNEDSREVFRRRSATLTALRRFLDARGYLEIESPITLAIPGGATARPFITHHHALDMQLYLRVAQELAIKRCLVGGFEKVYELNRNFRNEGLSTQHNPEFTMLEYNETYLDYVDYMKFTEEMLREVVREVTGSLEVSYQGTTVDFGQPFPRIDLRDAVVQYCDGLSESDCSDPEKLRSVLNSPDAPIENGRSVNRLLLDLFDANVEERLIQPTFITGYPIEVSPLSRRNDETPDIADRFELFVAGRELANGFSELNDAEDQSNRFLEQAQAKAEGDEEAMFYDTDYIRALEYGLPPNAGGGIGVDRLVMILTDSPSIRDVLLFPHMRPEHSAGEQ</sequence>
<dbReference type="PANTHER" id="PTHR42918">
    <property type="entry name" value="LYSYL-TRNA SYNTHETASE"/>
    <property type="match status" value="1"/>
</dbReference>
<dbReference type="CDD" id="cd00775">
    <property type="entry name" value="LysRS_core"/>
    <property type="match status" value="1"/>
</dbReference>
<evidence type="ECO:0000256" key="1">
    <source>
        <dbReference type="ARBA" id="ARBA00008226"/>
    </source>
</evidence>
<evidence type="ECO:0000256" key="7">
    <source>
        <dbReference type="ARBA" id="ARBA00022917"/>
    </source>
</evidence>
<dbReference type="InterPro" id="IPR004365">
    <property type="entry name" value="NA-bd_OB_tRNA"/>
</dbReference>
<dbReference type="GO" id="GO:0006430">
    <property type="term" value="P:lysyl-tRNA aminoacylation"/>
    <property type="evidence" value="ECO:0007669"/>
    <property type="project" value="InterPro"/>
</dbReference>
<evidence type="ECO:0000313" key="12">
    <source>
        <dbReference type="EMBL" id="SVA22629.1"/>
    </source>
</evidence>
<keyword evidence="8" id="KW-0030">Aminoacyl-tRNA synthetase</keyword>
<dbReference type="EMBL" id="UINC01005643">
    <property type="protein sequence ID" value="SVA22629.1"/>
    <property type="molecule type" value="Genomic_DNA"/>
</dbReference>
<dbReference type="GO" id="GO:0004824">
    <property type="term" value="F:lysine-tRNA ligase activity"/>
    <property type="evidence" value="ECO:0007669"/>
    <property type="project" value="UniProtKB-EC"/>
</dbReference>
<evidence type="ECO:0000256" key="3">
    <source>
        <dbReference type="ARBA" id="ARBA00022598"/>
    </source>
</evidence>
<evidence type="ECO:0000256" key="10">
    <source>
        <dbReference type="SAM" id="MobiDB-lite"/>
    </source>
</evidence>
<name>A0A381U3E9_9ZZZZ</name>
<dbReference type="InterPro" id="IPR012340">
    <property type="entry name" value="NA-bd_OB-fold"/>
</dbReference>
<dbReference type="NCBIfam" id="TIGR00499">
    <property type="entry name" value="lysS_bact"/>
    <property type="match status" value="1"/>
</dbReference>
<keyword evidence="6" id="KW-0067">ATP-binding</keyword>
<evidence type="ECO:0000256" key="9">
    <source>
        <dbReference type="ARBA" id="ARBA00048573"/>
    </source>
</evidence>
<feature type="compositionally biased region" description="Basic and acidic residues" evidence="10">
    <location>
        <begin position="31"/>
        <end position="48"/>
    </location>
</feature>
<dbReference type="NCBIfam" id="NF001756">
    <property type="entry name" value="PRK00484.1"/>
    <property type="match status" value="1"/>
</dbReference>
<evidence type="ECO:0000256" key="2">
    <source>
        <dbReference type="ARBA" id="ARBA00013166"/>
    </source>
</evidence>
<dbReference type="PROSITE" id="PS50862">
    <property type="entry name" value="AA_TRNA_LIGASE_II"/>
    <property type="match status" value="1"/>
</dbReference>
<comment type="similarity">
    <text evidence="1">Belongs to the class-II aminoacyl-tRNA synthetase family.</text>
</comment>
<reference evidence="12" key="1">
    <citation type="submission" date="2018-05" db="EMBL/GenBank/DDBJ databases">
        <authorList>
            <person name="Lanie J.A."/>
            <person name="Ng W.-L."/>
            <person name="Kazmierczak K.M."/>
            <person name="Andrzejewski T.M."/>
            <person name="Davidsen T.M."/>
            <person name="Wayne K.J."/>
            <person name="Tettelin H."/>
            <person name="Glass J.I."/>
            <person name="Rusch D."/>
            <person name="Podicherti R."/>
            <person name="Tsui H.-C.T."/>
            <person name="Winkler M.E."/>
        </authorList>
    </citation>
    <scope>NUCLEOTIDE SEQUENCE</scope>
</reference>
<keyword evidence="3" id="KW-0436">Ligase</keyword>
<keyword evidence="4" id="KW-0479">Metal-binding</keyword>
<gene>
    <name evidence="12" type="ORF">METZ01_LOCUS75483</name>
</gene>
<keyword evidence="5" id="KW-0547">Nucleotide-binding</keyword>
<dbReference type="HAMAP" id="MF_00252">
    <property type="entry name" value="Lys_tRNA_synth_class2"/>
    <property type="match status" value="1"/>
</dbReference>
<keyword evidence="7" id="KW-0648">Protein biosynthesis</keyword>
<dbReference type="InterPro" id="IPR002313">
    <property type="entry name" value="Lys-tRNA-ligase_II"/>
</dbReference>
<dbReference type="InterPro" id="IPR044136">
    <property type="entry name" value="Lys-tRNA-ligase_II_N"/>
</dbReference>
<dbReference type="SUPFAM" id="SSF55681">
    <property type="entry name" value="Class II aaRS and biotin synthetases"/>
    <property type="match status" value="1"/>
</dbReference>
<dbReference type="InterPro" id="IPR004364">
    <property type="entry name" value="Aa-tRNA-synt_II"/>
</dbReference>
<dbReference type="InterPro" id="IPR006195">
    <property type="entry name" value="aa-tRNA-synth_II"/>
</dbReference>
<feature type="domain" description="Aminoacyl-transfer RNA synthetases class-II family profile" evidence="11">
    <location>
        <begin position="175"/>
        <end position="494"/>
    </location>
</feature>